<reference evidence="2 3" key="1">
    <citation type="journal article" date="2011" name="Int. J. Syst. Evol. Microbiol.">
        <title>Ochrobactrum pecoris sp. nov., isolated from farm animals.</title>
        <authorList>
            <person name="Kampfer P."/>
            <person name="Huber B."/>
            <person name="Busse H.J."/>
            <person name="Scholz H.C."/>
            <person name="Tomaso H."/>
            <person name="Hotzel H."/>
            <person name="Melzer F."/>
        </authorList>
    </citation>
    <scope>NUCLEOTIDE SEQUENCE [LARGE SCALE GENOMIC DNA]</scope>
    <source>
        <strain evidence="2 3">08RB2639</strain>
    </source>
</reference>
<evidence type="ECO:0000313" key="3">
    <source>
        <dbReference type="Proteomes" id="UP000313390"/>
    </source>
</evidence>
<dbReference type="AlphaFoldDB" id="A0A5C5CTR1"/>
<protein>
    <submittedName>
        <fullName evidence="2">Uncharacterized protein</fullName>
    </submittedName>
</protein>
<proteinExistence type="predicted"/>
<name>A0A5C5CTR1_9HYPH</name>
<feature type="region of interest" description="Disordered" evidence="1">
    <location>
        <begin position="1"/>
        <end position="24"/>
    </location>
</feature>
<dbReference type="EMBL" id="VEWK01000002">
    <property type="protein sequence ID" value="TNV14673.1"/>
    <property type="molecule type" value="Genomic_DNA"/>
</dbReference>
<accession>A0A5C5CTR1</accession>
<sequence length="59" mass="6798">MRPFGRTNEALTDRSGKRNQSSGLVSPRRRFALLLEMPICLFLRMSLSRNRFPLSGDML</sequence>
<evidence type="ECO:0000256" key="1">
    <source>
        <dbReference type="SAM" id="MobiDB-lite"/>
    </source>
</evidence>
<dbReference type="Proteomes" id="UP000313390">
    <property type="component" value="Unassembled WGS sequence"/>
</dbReference>
<comment type="caution">
    <text evidence="2">The sequence shown here is derived from an EMBL/GenBank/DDBJ whole genome shotgun (WGS) entry which is preliminary data.</text>
</comment>
<evidence type="ECO:0000313" key="2">
    <source>
        <dbReference type="EMBL" id="TNV14673.1"/>
    </source>
</evidence>
<organism evidence="2 3">
    <name type="scientific">Brucella pecoris</name>
    <dbReference type="NCBI Taxonomy" id="867683"/>
    <lineage>
        <taxon>Bacteria</taxon>
        <taxon>Pseudomonadati</taxon>
        <taxon>Pseudomonadota</taxon>
        <taxon>Alphaproteobacteria</taxon>
        <taxon>Hyphomicrobiales</taxon>
        <taxon>Brucellaceae</taxon>
        <taxon>Brucella/Ochrobactrum group</taxon>
        <taxon>Brucella</taxon>
    </lineage>
</organism>
<gene>
    <name evidence="2" type="ORF">FIB18_05495</name>
</gene>